<protein>
    <submittedName>
        <fullName evidence="2">STAS domain-containing protein</fullName>
    </submittedName>
</protein>
<dbReference type="Gene3D" id="3.30.750.24">
    <property type="entry name" value="STAS domain"/>
    <property type="match status" value="1"/>
</dbReference>
<dbReference type="CDD" id="cd07043">
    <property type="entry name" value="STAS_anti-anti-sigma_factors"/>
    <property type="match status" value="1"/>
</dbReference>
<sequence length="127" mass="13574">MEFTRGGRPVPRGDLHRWVTFSTFGDAELVSLTGEIDLANAPEIGKAIVERIEKAGKVLIDLTTVSFLDSAGVRLLDALIGDLNDHGKPARLVVGETGAARMTLQLCAFREDVLATDLDRAAAEIGS</sequence>
<evidence type="ECO:0000313" key="3">
    <source>
        <dbReference type="Proteomes" id="UP001523216"/>
    </source>
</evidence>
<dbReference type="Proteomes" id="UP001523216">
    <property type="component" value="Unassembled WGS sequence"/>
</dbReference>
<evidence type="ECO:0000259" key="1">
    <source>
        <dbReference type="PROSITE" id="PS50801"/>
    </source>
</evidence>
<keyword evidence="3" id="KW-1185">Reference proteome</keyword>
<organism evidence="2 3">
    <name type="scientific">Paractinoplanes hotanensis</name>
    <dbReference type="NCBI Taxonomy" id="2906497"/>
    <lineage>
        <taxon>Bacteria</taxon>
        <taxon>Bacillati</taxon>
        <taxon>Actinomycetota</taxon>
        <taxon>Actinomycetes</taxon>
        <taxon>Micromonosporales</taxon>
        <taxon>Micromonosporaceae</taxon>
        <taxon>Paractinoplanes</taxon>
    </lineage>
</organism>
<evidence type="ECO:0000313" key="2">
    <source>
        <dbReference type="EMBL" id="MCM4080606.1"/>
    </source>
</evidence>
<comment type="caution">
    <text evidence="2">The sequence shown here is derived from an EMBL/GenBank/DDBJ whole genome shotgun (WGS) entry which is preliminary data.</text>
</comment>
<dbReference type="RefSeq" id="WP_251800382.1">
    <property type="nucleotide sequence ID" value="NZ_JAMQOL010000032.1"/>
</dbReference>
<dbReference type="InterPro" id="IPR002645">
    <property type="entry name" value="STAS_dom"/>
</dbReference>
<dbReference type="InterPro" id="IPR036513">
    <property type="entry name" value="STAS_dom_sf"/>
</dbReference>
<dbReference type="PROSITE" id="PS50801">
    <property type="entry name" value="STAS"/>
    <property type="match status" value="1"/>
</dbReference>
<dbReference type="SUPFAM" id="SSF52091">
    <property type="entry name" value="SpoIIaa-like"/>
    <property type="match status" value="1"/>
</dbReference>
<reference evidence="2 3" key="1">
    <citation type="submission" date="2022-06" db="EMBL/GenBank/DDBJ databases">
        <title>Actinoplanes abujensis sp. nov., isolated from Nigerian arid soil.</title>
        <authorList>
            <person name="Ding P."/>
        </authorList>
    </citation>
    <scope>NUCLEOTIDE SEQUENCE [LARGE SCALE GENOMIC DNA]</scope>
    <source>
        <strain evidence="3">TRM88002</strain>
    </source>
</reference>
<name>A0ABT0Y3M2_9ACTN</name>
<accession>A0ABT0Y3M2</accession>
<dbReference type="Pfam" id="PF01740">
    <property type="entry name" value="STAS"/>
    <property type="match status" value="1"/>
</dbReference>
<proteinExistence type="predicted"/>
<gene>
    <name evidence="2" type="ORF">LXN57_23795</name>
</gene>
<dbReference type="EMBL" id="JAMQOL010000032">
    <property type="protein sequence ID" value="MCM4080606.1"/>
    <property type="molecule type" value="Genomic_DNA"/>
</dbReference>
<feature type="domain" description="STAS" evidence="1">
    <location>
        <begin position="29"/>
        <end position="127"/>
    </location>
</feature>